<feature type="domain" description="Nucleolar protein 10-like second" evidence="13">
    <location>
        <begin position="371"/>
        <end position="419"/>
    </location>
</feature>
<feature type="domain" description="NUC153" evidence="12">
    <location>
        <begin position="479"/>
        <end position="507"/>
    </location>
</feature>
<evidence type="ECO:0000256" key="5">
    <source>
        <dbReference type="ARBA" id="ARBA00022553"/>
    </source>
</evidence>
<dbReference type="PANTHER" id="PTHR14927">
    <property type="entry name" value="NUCLEOLAR PROTEIN 10"/>
    <property type="match status" value="1"/>
</dbReference>
<evidence type="ECO:0000256" key="6">
    <source>
        <dbReference type="ARBA" id="ARBA00022574"/>
    </source>
</evidence>
<reference evidence="15 16" key="1">
    <citation type="journal article" date="2019" name="BMC Genomics">
        <title>Chromosome level assembly and comparative genome analysis confirm lager-brewing yeasts originated from a single hybridization.</title>
        <authorList>
            <person name="Salazar A.N."/>
            <person name="Gorter de Vries A.R."/>
            <person name="van den Broek M."/>
            <person name="Brouwers N."/>
            <person name="de la Torre Cortes P."/>
            <person name="Kuijpers N.G.A."/>
            <person name="Daran J.G."/>
            <person name="Abeel T."/>
        </authorList>
    </citation>
    <scope>NUCLEOTIDE SEQUENCE [LARGE SCALE GENOMIC DNA]</scope>
    <source>
        <strain evidence="15 16">CBS 1483</strain>
    </source>
</reference>
<dbReference type="InterPro" id="IPR056550">
    <property type="entry name" value="NOL10_2nd"/>
</dbReference>
<evidence type="ECO:0000256" key="4">
    <source>
        <dbReference type="ARBA" id="ARBA00022552"/>
    </source>
</evidence>
<proteinExistence type="inferred from homology"/>
<evidence type="ECO:0000313" key="16">
    <source>
        <dbReference type="Proteomes" id="UP000501346"/>
    </source>
</evidence>
<evidence type="ECO:0000259" key="13">
    <source>
        <dbReference type="Pfam" id="PF23097"/>
    </source>
</evidence>
<sequence>MVLKSTSANDVSVYQVSGTNVSRSLPDWIAKKRKRQLKNDLEYQNRVELIQDFEFSEASNKIKVSRDGQYCMATGTYKPQIHVYDFANLSLKFDRHTDAENVDFTILSDDWTKSVHLQNDRSIQFQNKGGLHYTTRIPKFGRSLVYNKVNCDLYVGASGNELYRLNLEKGRFLNPFKLDTEGVNHVSINEVNGLLAAGTETNVVEFWDPRSRSRVSKLYLENNIDNRPFQVTTTSFRNDGLTFACGTSNGYSYIYDLRTSEPSIIKDQGYGFDIKKIIWLDNVGTENKIVTCDKRIAKIWDRLDGKAYASMEPSVDINDIEHVPGTGMFFTANESIPMHTYYIPSLGPSPRWCSFLDSITEELEEKPSDTVYSNYRFITRDDVKKLNLTHLVGSRVLRAYMHGFFINTELYDKVSLIANPDAYKDEREREIRRRIEKERESRIRSSGAVQKPKIKVNKTLVDKLSQKRGDKVAGKVLTDDRFKEMFEDEEFQVDEDDYDFKQLNPVKSIKETEEGAAKRIRALTAAEESDEERIAMKDDRGHYDYEDEESDEEESDDETNQKSNKEELSEKDLRKMEKQKALIERRKKEKEQSERFMNEMKAGTSTSTQRDESAHVTFGEQVGELLEVENGKKSNESILRRNQRGEAELTFIPQRKSKKDGNYKSRRHDNSSDEEGIDENGNKKDNGRSKPRFENRRRASKNAFRGM</sequence>
<dbReference type="PANTHER" id="PTHR14927:SF0">
    <property type="entry name" value="NUCLEOLAR PROTEIN 10"/>
    <property type="match status" value="1"/>
</dbReference>
<keyword evidence="4" id="KW-0698">rRNA processing</keyword>
<organism evidence="15 16">
    <name type="scientific">Saccharomyces pastorianus</name>
    <name type="common">Lager yeast</name>
    <name type="synonym">Saccharomyces cerevisiae x Saccharomyces eubayanus</name>
    <dbReference type="NCBI Taxonomy" id="27292"/>
    <lineage>
        <taxon>Eukaryota</taxon>
        <taxon>Fungi</taxon>
        <taxon>Dikarya</taxon>
        <taxon>Ascomycota</taxon>
        <taxon>Saccharomycotina</taxon>
        <taxon>Saccharomycetes</taxon>
        <taxon>Saccharomycetales</taxon>
        <taxon>Saccharomycetaceae</taxon>
        <taxon>Saccharomyces</taxon>
    </lineage>
</organism>
<keyword evidence="8" id="KW-0539">Nucleus</keyword>
<feature type="compositionally biased region" description="Basic and acidic residues" evidence="11">
    <location>
        <begin position="680"/>
        <end position="697"/>
    </location>
</feature>
<keyword evidence="5" id="KW-0597">Phosphoprotein</keyword>
<dbReference type="Pfam" id="PF23097">
    <property type="entry name" value="NOL10_2nd"/>
    <property type="match status" value="1"/>
</dbReference>
<feature type="domain" description="Nucleolar protein 10-like N-terminal" evidence="14">
    <location>
        <begin position="11"/>
        <end position="367"/>
    </location>
</feature>
<dbReference type="InterPro" id="IPR056551">
    <property type="entry name" value="Beta-prop_NOL10_N"/>
</dbReference>
<gene>
    <name evidence="15" type="primary">ENP2_1</name>
    <name evidence="15" type="ORF">GRS66_001958</name>
</gene>
<dbReference type="InterPro" id="IPR012580">
    <property type="entry name" value="NUC153"/>
</dbReference>
<comment type="subcellular location">
    <subcellularLocation>
        <location evidence="1">Nucleus</location>
        <location evidence="1">Nucleolus</location>
    </subcellularLocation>
</comment>
<keyword evidence="7" id="KW-0677">Repeat</keyword>
<evidence type="ECO:0000256" key="2">
    <source>
        <dbReference type="ARBA" id="ARBA00005264"/>
    </source>
</evidence>
<evidence type="ECO:0000256" key="8">
    <source>
        <dbReference type="ARBA" id="ARBA00023242"/>
    </source>
</evidence>
<dbReference type="Pfam" id="PF23098">
    <property type="entry name" value="Beta-prop_NOL10_N"/>
    <property type="match status" value="1"/>
</dbReference>
<dbReference type="GO" id="GO:0030686">
    <property type="term" value="C:90S preribosome"/>
    <property type="evidence" value="ECO:0007669"/>
    <property type="project" value="TreeGrafter"/>
</dbReference>
<dbReference type="GO" id="GO:0000462">
    <property type="term" value="P:maturation of SSU-rRNA from tricistronic rRNA transcript (SSU-rRNA, 5.8S rRNA, LSU-rRNA)"/>
    <property type="evidence" value="ECO:0007669"/>
    <property type="project" value="TreeGrafter"/>
</dbReference>
<dbReference type="GO" id="GO:0032040">
    <property type="term" value="C:small-subunit processome"/>
    <property type="evidence" value="ECO:0007669"/>
    <property type="project" value="TreeGrafter"/>
</dbReference>
<keyword evidence="3" id="KW-0690">Ribosome biogenesis</keyword>
<dbReference type="Pfam" id="PF08159">
    <property type="entry name" value="NUC153"/>
    <property type="match status" value="1"/>
</dbReference>
<dbReference type="AlphaFoldDB" id="A0A6C1DSV0"/>
<comment type="function">
    <text evidence="9">May be involved in rRNA-processing and ribosome biosynthesis.</text>
</comment>
<evidence type="ECO:0000256" key="7">
    <source>
        <dbReference type="ARBA" id="ARBA00022737"/>
    </source>
</evidence>
<keyword evidence="16" id="KW-1185">Reference proteome</keyword>
<feature type="compositionally biased region" description="Basic and acidic residues" evidence="11">
    <location>
        <begin position="629"/>
        <end position="647"/>
    </location>
</feature>
<dbReference type="FunFam" id="2.130.10.10:FF:000537">
    <property type="entry name" value="Ribosome biogenesis protein ENP2"/>
    <property type="match status" value="1"/>
</dbReference>
<comment type="similarity">
    <text evidence="2">Belongs to the WD repeat NOL10/ENP2 family.</text>
</comment>
<dbReference type="Proteomes" id="UP000501346">
    <property type="component" value="Chromosome ScVII"/>
</dbReference>
<evidence type="ECO:0000256" key="9">
    <source>
        <dbReference type="ARBA" id="ARBA00058105"/>
    </source>
</evidence>
<dbReference type="SUPFAM" id="SSF50978">
    <property type="entry name" value="WD40 repeat-like"/>
    <property type="match status" value="1"/>
</dbReference>
<accession>A0A6C1DSV0</accession>
<dbReference type="OrthoDB" id="273340at2759"/>
<evidence type="ECO:0000256" key="1">
    <source>
        <dbReference type="ARBA" id="ARBA00004604"/>
    </source>
</evidence>
<feature type="compositionally biased region" description="Basic and acidic residues" evidence="11">
    <location>
        <begin position="659"/>
        <end position="671"/>
    </location>
</feature>
<dbReference type="InterPro" id="IPR015943">
    <property type="entry name" value="WD40/YVTN_repeat-like_dom_sf"/>
</dbReference>
<feature type="compositionally biased region" description="Basic and acidic residues" evidence="11">
    <location>
        <begin position="559"/>
        <end position="598"/>
    </location>
</feature>
<keyword evidence="6" id="KW-0853">WD repeat</keyword>
<evidence type="ECO:0000256" key="10">
    <source>
        <dbReference type="ARBA" id="ARBA00064135"/>
    </source>
</evidence>
<evidence type="ECO:0000259" key="14">
    <source>
        <dbReference type="Pfam" id="PF23098"/>
    </source>
</evidence>
<name>A0A6C1DSV0_SACPS</name>
<protein>
    <submittedName>
        <fullName evidence="15">Small ribosomal subunit bioproteinsis</fullName>
    </submittedName>
</protein>
<feature type="region of interest" description="Disordered" evidence="11">
    <location>
        <begin position="522"/>
        <end position="707"/>
    </location>
</feature>
<evidence type="ECO:0000313" key="15">
    <source>
        <dbReference type="EMBL" id="QID79673.1"/>
    </source>
</evidence>
<evidence type="ECO:0000256" key="3">
    <source>
        <dbReference type="ARBA" id="ARBA00022517"/>
    </source>
</evidence>
<dbReference type="InterPro" id="IPR040382">
    <property type="entry name" value="NOL10/Enp2"/>
</dbReference>
<feature type="compositionally biased region" description="Acidic residues" evidence="11">
    <location>
        <begin position="545"/>
        <end position="558"/>
    </location>
</feature>
<evidence type="ECO:0000259" key="12">
    <source>
        <dbReference type="Pfam" id="PF08159"/>
    </source>
</evidence>
<dbReference type="InterPro" id="IPR001680">
    <property type="entry name" value="WD40_rpt"/>
</dbReference>
<comment type="subunit">
    <text evidence="10">Component of the 90S pre-ribosomes.</text>
</comment>
<dbReference type="Gene3D" id="2.130.10.10">
    <property type="entry name" value="YVTN repeat-like/Quinoprotein amine dehydrogenase"/>
    <property type="match status" value="1"/>
</dbReference>
<evidence type="ECO:0000256" key="11">
    <source>
        <dbReference type="SAM" id="MobiDB-lite"/>
    </source>
</evidence>
<dbReference type="EMBL" id="CP048988">
    <property type="protein sequence ID" value="QID79673.1"/>
    <property type="molecule type" value="Genomic_DNA"/>
</dbReference>
<feature type="compositionally biased region" description="Basic and acidic residues" evidence="11">
    <location>
        <begin position="532"/>
        <end position="544"/>
    </location>
</feature>
<dbReference type="SMART" id="SM00320">
    <property type="entry name" value="WD40"/>
    <property type="match status" value="3"/>
</dbReference>
<dbReference type="InterPro" id="IPR036322">
    <property type="entry name" value="WD40_repeat_dom_sf"/>
</dbReference>